<feature type="transmembrane region" description="Helical" evidence="1">
    <location>
        <begin position="316"/>
        <end position="338"/>
    </location>
</feature>
<feature type="transmembrane region" description="Helical" evidence="1">
    <location>
        <begin position="56"/>
        <end position="74"/>
    </location>
</feature>
<evidence type="ECO:0000313" key="2">
    <source>
        <dbReference type="EMBL" id="GAA0332685.1"/>
    </source>
</evidence>
<name>A0ABN0WCD8_9BACI</name>
<dbReference type="Pfam" id="PF05975">
    <property type="entry name" value="EcsB"/>
    <property type="match status" value="1"/>
</dbReference>
<proteinExistence type="predicted"/>
<keyword evidence="1" id="KW-0472">Membrane</keyword>
<comment type="caution">
    <text evidence="2">The sequence shown here is derived from an EMBL/GenBank/DDBJ whole genome shotgun (WGS) entry which is preliminary data.</text>
</comment>
<protein>
    <recommendedName>
        <fullName evidence="4">ABC transporter permease</fullName>
    </recommendedName>
</protein>
<feature type="transmembrane region" description="Helical" evidence="1">
    <location>
        <begin position="168"/>
        <end position="189"/>
    </location>
</feature>
<feature type="transmembrane region" description="Helical" evidence="1">
    <location>
        <begin position="138"/>
        <end position="156"/>
    </location>
</feature>
<feature type="transmembrane region" description="Helical" evidence="1">
    <location>
        <begin position="359"/>
        <end position="380"/>
    </location>
</feature>
<dbReference type="RefSeq" id="WP_343799398.1">
    <property type="nucleotide sequence ID" value="NZ_BAAADJ010000023.1"/>
</dbReference>
<accession>A0ABN0WCD8</accession>
<feature type="transmembrane region" description="Helical" evidence="1">
    <location>
        <begin position="291"/>
        <end position="310"/>
    </location>
</feature>
<keyword evidence="3" id="KW-1185">Reference proteome</keyword>
<organism evidence="2 3">
    <name type="scientific">Bacillus carboniphilus</name>
    <dbReference type="NCBI Taxonomy" id="86663"/>
    <lineage>
        <taxon>Bacteria</taxon>
        <taxon>Bacillati</taxon>
        <taxon>Bacillota</taxon>
        <taxon>Bacilli</taxon>
        <taxon>Bacillales</taxon>
        <taxon>Bacillaceae</taxon>
        <taxon>Bacillus</taxon>
    </lineage>
</organism>
<evidence type="ECO:0008006" key="4">
    <source>
        <dbReference type="Google" id="ProtNLM"/>
    </source>
</evidence>
<dbReference type="Proteomes" id="UP001500782">
    <property type="component" value="Unassembled WGS sequence"/>
</dbReference>
<dbReference type="InterPro" id="IPR010288">
    <property type="entry name" value="EcsB_ABC"/>
</dbReference>
<feature type="transmembrane region" description="Helical" evidence="1">
    <location>
        <begin position="195"/>
        <end position="212"/>
    </location>
</feature>
<sequence>MKESRIFVRRVKKSYREKAMVLKVIGDWTIWLYLFIPATVIGVIQYNRWLHEPPVLLNEIFIIFVWLLFYVVVWNGRIRPFLEEPDPVFLMKKPTSIIKLKKYALTYGIVFYSFTTLVFTILVYPILLKPLAYSLDDWLCFFCFWLVMKWFILALKRKININHKYVNHFVYTGMFLVGIGFLLIMFQLWLFFPQVLWFVIILIGVLSLAIHIHHAKSLFTFHQDLIQEQKERSKWTMWTFSMVKEIEKPKVIRRKKPIMLERGDSPLIKKRSQVNGFLELFLKVFFRNGNYVLGYAQLTLFTCIAFAVIPSLVVKIIVLVCYFFMILFWLDQVTETILRKSKLGHKYNKDIHFLLAKKKFSNILGGISLGVVLLVFFLTIQDPLAGLRSILYRI</sequence>
<reference evidence="2 3" key="1">
    <citation type="journal article" date="2019" name="Int. J. Syst. Evol. Microbiol.">
        <title>The Global Catalogue of Microorganisms (GCM) 10K type strain sequencing project: providing services to taxonomists for standard genome sequencing and annotation.</title>
        <authorList>
            <consortium name="The Broad Institute Genomics Platform"/>
            <consortium name="The Broad Institute Genome Sequencing Center for Infectious Disease"/>
            <person name="Wu L."/>
            <person name="Ma J."/>
        </authorList>
    </citation>
    <scope>NUCLEOTIDE SEQUENCE [LARGE SCALE GENOMIC DNA]</scope>
    <source>
        <strain evidence="2 3">JCM 9731</strain>
    </source>
</reference>
<gene>
    <name evidence="2" type="ORF">GCM10008967_24200</name>
</gene>
<feature type="transmembrane region" description="Helical" evidence="1">
    <location>
        <begin position="21"/>
        <end position="44"/>
    </location>
</feature>
<feature type="transmembrane region" description="Helical" evidence="1">
    <location>
        <begin position="103"/>
        <end position="126"/>
    </location>
</feature>
<keyword evidence="1" id="KW-1133">Transmembrane helix</keyword>
<evidence type="ECO:0000313" key="3">
    <source>
        <dbReference type="Proteomes" id="UP001500782"/>
    </source>
</evidence>
<evidence type="ECO:0000256" key="1">
    <source>
        <dbReference type="SAM" id="Phobius"/>
    </source>
</evidence>
<dbReference type="EMBL" id="BAAADJ010000023">
    <property type="protein sequence ID" value="GAA0332685.1"/>
    <property type="molecule type" value="Genomic_DNA"/>
</dbReference>
<keyword evidence="1" id="KW-0812">Transmembrane</keyword>